<sequence length="253" mass="28321">MPESLAITKFSDLANPTRFLALAARILPFMAAITAILFAIGLYLSFTTEGDYQQGQTVRIMYVHVPAAWLSMMCYTVMAISAIGTLVWRHPLADVSHKAAAPLGAGFTLIALATGSLWGKPMWGTWWVWDARLTSVFVLFLMYLGLIALNRAMDDPSRAARVSAVLILVGFVNIPIIKFSVDWWNTLHQPASVMRMDGPTIDPEFLWPLLIMAIAFTLLFFTLHVMAMRNEIWRRRVTAQRRMAARMAGGREA</sequence>
<comment type="subcellular location">
    <subcellularLocation>
        <location evidence="9">Cell inner membrane</location>
    </subcellularLocation>
    <subcellularLocation>
        <location evidence="2">Membrane</location>
        <topology evidence="2">Multi-pass membrane protein</topology>
    </subcellularLocation>
</comment>
<evidence type="ECO:0000256" key="9">
    <source>
        <dbReference type="RuleBase" id="RU364092"/>
    </source>
</evidence>
<keyword evidence="9" id="KW-1003">Cell membrane</keyword>
<dbReference type="STRING" id="464029.SAMN02982989_0402"/>
<keyword evidence="9" id="KW-0997">Cell inner membrane</keyword>
<dbReference type="Pfam" id="PF01578">
    <property type="entry name" value="Cytochrom_C_asm"/>
    <property type="match status" value="1"/>
</dbReference>
<evidence type="ECO:0000256" key="8">
    <source>
        <dbReference type="ARBA" id="ARBA00023136"/>
    </source>
</evidence>
<dbReference type="GO" id="GO:0005886">
    <property type="term" value="C:plasma membrane"/>
    <property type="evidence" value="ECO:0007669"/>
    <property type="project" value="UniProtKB-SubCell"/>
</dbReference>
<feature type="transmembrane region" description="Helical" evidence="9">
    <location>
        <begin position="162"/>
        <end position="185"/>
    </location>
</feature>
<dbReference type="GO" id="GO:0015232">
    <property type="term" value="F:heme transmembrane transporter activity"/>
    <property type="evidence" value="ECO:0007669"/>
    <property type="project" value="InterPro"/>
</dbReference>
<feature type="domain" description="Cytochrome c assembly protein" evidence="10">
    <location>
        <begin position="17"/>
        <end position="188"/>
    </location>
</feature>
<gene>
    <name evidence="9" type="primary">ccmC</name>
    <name evidence="11" type="ORF">SAMN02982989_0402</name>
</gene>
<feature type="transmembrane region" description="Helical" evidence="9">
    <location>
        <begin position="26"/>
        <end position="46"/>
    </location>
</feature>
<dbReference type="OrthoDB" id="9778550at2"/>
<name>A0A1X7CKC1_9HYPH</name>
<accession>A0A1X7CKC1</accession>
<dbReference type="AlphaFoldDB" id="A0A1X7CKC1"/>
<dbReference type="RefSeq" id="WP_085419712.1">
    <property type="nucleotide sequence ID" value="NZ_FXAF01000001.1"/>
</dbReference>
<dbReference type="NCBIfam" id="TIGR01191">
    <property type="entry name" value="ccmC"/>
    <property type="match status" value="1"/>
</dbReference>
<evidence type="ECO:0000256" key="7">
    <source>
        <dbReference type="ARBA" id="ARBA00022989"/>
    </source>
</evidence>
<evidence type="ECO:0000256" key="5">
    <source>
        <dbReference type="ARBA" id="ARBA00022692"/>
    </source>
</evidence>
<comment type="function">
    <text evidence="1 9">Required for the export of heme to the periplasm for the biogenesis of c-type cytochromes.</text>
</comment>
<evidence type="ECO:0000259" key="10">
    <source>
        <dbReference type="Pfam" id="PF01578"/>
    </source>
</evidence>
<keyword evidence="5 9" id="KW-0812">Transmembrane</keyword>
<keyword evidence="8 9" id="KW-0472">Membrane</keyword>
<organism evidence="11 12">
    <name type="scientific">Xaviernesmea oryzae</name>
    <dbReference type="NCBI Taxonomy" id="464029"/>
    <lineage>
        <taxon>Bacteria</taxon>
        <taxon>Pseudomonadati</taxon>
        <taxon>Pseudomonadota</taxon>
        <taxon>Alphaproteobacteria</taxon>
        <taxon>Hyphomicrobiales</taxon>
        <taxon>Rhizobiaceae</taxon>
        <taxon>Rhizobium/Agrobacterium group</taxon>
        <taxon>Xaviernesmea</taxon>
    </lineage>
</organism>
<dbReference type="EMBL" id="FXAF01000001">
    <property type="protein sequence ID" value="SME97711.1"/>
    <property type="molecule type" value="Genomic_DNA"/>
</dbReference>
<reference evidence="12" key="1">
    <citation type="submission" date="2017-04" db="EMBL/GenBank/DDBJ databases">
        <authorList>
            <person name="Varghese N."/>
            <person name="Submissions S."/>
        </authorList>
    </citation>
    <scope>NUCLEOTIDE SEQUENCE [LARGE SCALE GENOMIC DNA]</scope>
    <source>
        <strain evidence="12">B4P</strain>
    </source>
</reference>
<dbReference type="InterPro" id="IPR003557">
    <property type="entry name" value="Cyt_c_biogenesis_CcmC"/>
</dbReference>
<feature type="transmembrane region" description="Helical" evidence="9">
    <location>
        <begin position="66"/>
        <end position="88"/>
    </location>
</feature>
<keyword evidence="6 9" id="KW-0201">Cytochrome c-type biogenesis</keyword>
<comment type="similarity">
    <text evidence="3 9">Belongs to the CcmC/CycZ/HelC family.</text>
</comment>
<keyword evidence="9" id="KW-0813">Transport</keyword>
<feature type="transmembrane region" description="Helical" evidence="9">
    <location>
        <begin position="205"/>
        <end position="226"/>
    </location>
</feature>
<evidence type="ECO:0000256" key="1">
    <source>
        <dbReference type="ARBA" id="ARBA00002442"/>
    </source>
</evidence>
<evidence type="ECO:0000256" key="2">
    <source>
        <dbReference type="ARBA" id="ARBA00004141"/>
    </source>
</evidence>
<dbReference type="PANTHER" id="PTHR30071:SF1">
    <property type="entry name" value="CYTOCHROME B_B6 PROTEIN-RELATED"/>
    <property type="match status" value="1"/>
</dbReference>
<dbReference type="InterPro" id="IPR045062">
    <property type="entry name" value="Cyt_c_biogenesis_CcsA/CcmC"/>
</dbReference>
<dbReference type="PANTHER" id="PTHR30071">
    <property type="entry name" value="HEME EXPORTER PROTEIN C"/>
    <property type="match status" value="1"/>
</dbReference>
<evidence type="ECO:0000313" key="12">
    <source>
        <dbReference type="Proteomes" id="UP000192903"/>
    </source>
</evidence>
<dbReference type="Proteomes" id="UP000192903">
    <property type="component" value="Unassembled WGS sequence"/>
</dbReference>
<keyword evidence="12" id="KW-1185">Reference proteome</keyword>
<dbReference type="GO" id="GO:0017004">
    <property type="term" value="P:cytochrome complex assembly"/>
    <property type="evidence" value="ECO:0007669"/>
    <property type="project" value="UniProtKB-KW"/>
</dbReference>
<feature type="transmembrane region" description="Helical" evidence="9">
    <location>
        <begin position="100"/>
        <end position="119"/>
    </location>
</feature>
<protein>
    <recommendedName>
        <fullName evidence="4 9">Heme exporter protein C</fullName>
    </recommendedName>
    <alternativeName>
        <fullName evidence="9">Cytochrome c-type biogenesis protein</fullName>
    </alternativeName>
</protein>
<proteinExistence type="inferred from homology"/>
<dbReference type="GO" id="GO:0020037">
    <property type="term" value="F:heme binding"/>
    <property type="evidence" value="ECO:0007669"/>
    <property type="project" value="InterPro"/>
</dbReference>
<feature type="transmembrane region" description="Helical" evidence="9">
    <location>
        <begin position="131"/>
        <end position="150"/>
    </location>
</feature>
<evidence type="ECO:0000256" key="3">
    <source>
        <dbReference type="ARBA" id="ARBA00005840"/>
    </source>
</evidence>
<evidence type="ECO:0000313" key="11">
    <source>
        <dbReference type="EMBL" id="SME97711.1"/>
    </source>
</evidence>
<dbReference type="InterPro" id="IPR002541">
    <property type="entry name" value="Cyt_c_assembly"/>
</dbReference>
<keyword evidence="7 9" id="KW-1133">Transmembrane helix</keyword>
<evidence type="ECO:0000256" key="4">
    <source>
        <dbReference type="ARBA" id="ARBA00016463"/>
    </source>
</evidence>
<dbReference type="PRINTS" id="PR01386">
    <property type="entry name" value="CCMCBIOGNSIS"/>
</dbReference>
<evidence type="ECO:0000256" key="6">
    <source>
        <dbReference type="ARBA" id="ARBA00022748"/>
    </source>
</evidence>